<protein>
    <recommendedName>
        <fullName evidence="14">Peptide hydrolase</fullName>
        <ecNumber evidence="14">3.4.-.-</ecNumber>
    </recommendedName>
</protein>
<feature type="region of interest" description="Disordered" evidence="15">
    <location>
        <begin position="1"/>
        <end position="73"/>
    </location>
</feature>
<dbReference type="PANTHER" id="PTHR12147">
    <property type="entry name" value="METALLOPEPTIDASE M28 FAMILY MEMBER"/>
    <property type="match status" value="1"/>
</dbReference>
<evidence type="ECO:0000256" key="7">
    <source>
        <dbReference type="ARBA" id="ARBA00022670"/>
    </source>
</evidence>
<accession>A0AAN4YB65</accession>
<feature type="domain" description="Peptidase M28" evidence="17">
    <location>
        <begin position="366"/>
        <end position="572"/>
    </location>
</feature>
<evidence type="ECO:0000256" key="8">
    <source>
        <dbReference type="ARBA" id="ARBA00022723"/>
    </source>
</evidence>
<evidence type="ECO:0000256" key="3">
    <source>
        <dbReference type="ARBA" id="ARBA00005957"/>
    </source>
</evidence>
<reference evidence="18" key="1">
    <citation type="submission" date="2023-04" db="EMBL/GenBank/DDBJ databases">
        <title>Aspergillus oryzae NBRC 4228.</title>
        <authorList>
            <person name="Ichikawa N."/>
            <person name="Sato H."/>
            <person name="Tonouchi N."/>
        </authorList>
    </citation>
    <scope>NUCLEOTIDE SEQUENCE</scope>
    <source>
        <strain evidence="18">NBRC 4228</strain>
    </source>
</reference>
<dbReference type="SUPFAM" id="SSF52025">
    <property type="entry name" value="PA domain"/>
    <property type="match status" value="1"/>
</dbReference>
<dbReference type="Pfam" id="PF02225">
    <property type="entry name" value="PA"/>
    <property type="match status" value="1"/>
</dbReference>
<organism evidence="18 19">
    <name type="scientific">Aspergillus oryzae</name>
    <name type="common">Yellow koji mold</name>
    <dbReference type="NCBI Taxonomy" id="5062"/>
    <lineage>
        <taxon>Eukaryota</taxon>
        <taxon>Fungi</taxon>
        <taxon>Dikarya</taxon>
        <taxon>Ascomycota</taxon>
        <taxon>Pezizomycotina</taxon>
        <taxon>Eurotiomycetes</taxon>
        <taxon>Eurotiomycetidae</taxon>
        <taxon>Eurotiales</taxon>
        <taxon>Aspergillaceae</taxon>
        <taxon>Aspergillus</taxon>
        <taxon>Aspergillus subgen. Circumdati</taxon>
    </lineage>
</organism>
<dbReference type="InterPro" id="IPR045175">
    <property type="entry name" value="M28_fam"/>
</dbReference>
<feature type="region of interest" description="Disordered" evidence="15">
    <location>
        <begin position="612"/>
        <end position="633"/>
    </location>
</feature>
<keyword evidence="10 14" id="KW-0378">Hydrolase</keyword>
<comment type="cofactor">
    <cofactor evidence="1">
        <name>Zn(2+)</name>
        <dbReference type="ChEBI" id="CHEBI:29105"/>
    </cofactor>
</comment>
<evidence type="ECO:0000256" key="10">
    <source>
        <dbReference type="ARBA" id="ARBA00022801"/>
    </source>
</evidence>
<dbReference type="InterPro" id="IPR041756">
    <property type="entry name" value="M28_SGAP-like"/>
</dbReference>
<dbReference type="AlphaFoldDB" id="A0AAN4YB65"/>
<evidence type="ECO:0000259" key="16">
    <source>
        <dbReference type="Pfam" id="PF02225"/>
    </source>
</evidence>
<keyword evidence="8 14" id="KW-0479">Metal-binding</keyword>
<dbReference type="InterPro" id="IPR003137">
    <property type="entry name" value="PA_domain"/>
</dbReference>
<comment type="caution">
    <text evidence="18">The sequence shown here is derived from an EMBL/GenBank/DDBJ whole genome shotgun (WGS) entry which is preliminary data.</text>
</comment>
<keyword evidence="5" id="KW-0031">Aminopeptidase</keyword>
<dbReference type="CDD" id="cd02130">
    <property type="entry name" value="PA_ScAPY_like"/>
    <property type="match status" value="1"/>
</dbReference>
<dbReference type="GO" id="GO:0005576">
    <property type="term" value="C:extracellular region"/>
    <property type="evidence" value="ECO:0007669"/>
    <property type="project" value="UniProtKB-SubCell"/>
</dbReference>
<evidence type="ECO:0000256" key="15">
    <source>
        <dbReference type="SAM" id="MobiDB-lite"/>
    </source>
</evidence>
<keyword evidence="9" id="KW-0732">Signal</keyword>
<dbReference type="GO" id="GO:0006508">
    <property type="term" value="P:proteolysis"/>
    <property type="evidence" value="ECO:0007669"/>
    <property type="project" value="UniProtKB-KW"/>
</dbReference>
<dbReference type="InterPro" id="IPR007484">
    <property type="entry name" value="Peptidase_M28"/>
</dbReference>
<dbReference type="PANTHER" id="PTHR12147:SF57">
    <property type="entry name" value="PEPTIDE HYDROLASE"/>
    <property type="match status" value="1"/>
</dbReference>
<feature type="domain" description="PA" evidence="16">
    <location>
        <begin position="252"/>
        <end position="340"/>
    </location>
</feature>
<evidence type="ECO:0000256" key="4">
    <source>
        <dbReference type="ARBA" id="ARBA00011245"/>
    </source>
</evidence>
<evidence type="ECO:0000256" key="11">
    <source>
        <dbReference type="ARBA" id="ARBA00022833"/>
    </source>
</evidence>
<dbReference type="InterPro" id="IPR046450">
    <property type="entry name" value="PA_dom_sf"/>
</dbReference>
<dbReference type="FunFam" id="3.50.30.30:FF:000030">
    <property type="entry name" value="Peptide hydrolase"/>
    <property type="match status" value="1"/>
</dbReference>
<keyword evidence="11 14" id="KW-0862">Zinc</keyword>
<dbReference type="Gene3D" id="3.50.30.30">
    <property type="match status" value="1"/>
</dbReference>
<dbReference type="Proteomes" id="UP001165205">
    <property type="component" value="Unassembled WGS sequence"/>
</dbReference>
<dbReference type="Pfam" id="PF04389">
    <property type="entry name" value="Peptidase_M28"/>
    <property type="match status" value="1"/>
</dbReference>
<dbReference type="EC" id="3.4.-.-" evidence="14"/>
<keyword evidence="13" id="KW-0325">Glycoprotein</keyword>
<dbReference type="GO" id="GO:0008235">
    <property type="term" value="F:metalloexopeptidase activity"/>
    <property type="evidence" value="ECO:0007669"/>
    <property type="project" value="InterPro"/>
</dbReference>
<comment type="subunit">
    <text evidence="4">Monomer.</text>
</comment>
<sequence length="633" mass="69221">MRVSRRWLSKANPIQPKPFIQKRKENENQHQPPPQLKPPGNLLTPNQNKPIKLPPETSRSQKSKDSRSAKPSNQSIVIYHLTIGETPRITKLIQVDPMSWPVQPKSSPPPWTVGKPLNLARSCPTLISAKVLALTPHDMRRAFVGGWRWNLKHIEGGGEDEFPEDIQLEDLLEGSQQLEDFAYAYPERNRVFGGKAHDDTVNYLYEELKKTGYYDVYKQPQVHLWSNADQTLKVGDEEIEAKTMTYSPSVEVTADVAVVKNLGCSEADYPSDVEGKVALIKRGECPFGDKSVLAAKAKAAASIVYNNVAGSMAGTLGAAQSDKGPYSAIVGISLEDGQKLIKLAEAGSVSVDLWVDSKQENRTTYNVVAQTKGGDPNNVVALGGHTDSVEAGPGINDDGSGIISNLVIAKALTQYSVKNAVRFLFWTAEEFGLLGSNYYVSHLNATELNKIRLYLNFDMIASPNYALMIYDGDGSAFNQSGPAGSAQIEKLFEDYYDSIDLPHIPTQFDGRSDYEAFILNGIPSGGLFTGAEGIMSEENASRWGGQAGVAYDANYHAAGDNMTNLNHEAFLINSKATAFAVATYANDLSSIPKRNTTSSLHRRARTMRPFGKRAPKTHAHVSGSGCWHSQVEA</sequence>
<gene>
    <name evidence="18" type="ORF">Aory04_000034700</name>
</gene>
<dbReference type="EMBL" id="BSYA01000002">
    <property type="protein sequence ID" value="GMG22771.1"/>
    <property type="molecule type" value="Genomic_DNA"/>
</dbReference>
<evidence type="ECO:0000256" key="14">
    <source>
        <dbReference type="RuleBase" id="RU361240"/>
    </source>
</evidence>
<dbReference type="GO" id="GO:0046872">
    <property type="term" value="F:metal ion binding"/>
    <property type="evidence" value="ECO:0007669"/>
    <property type="project" value="UniProtKB-KW"/>
</dbReference>
<evidence type="ECO:0000256" key="5">
    <source>
        <dbReference type="ARBA" id="ARBA00022438"/>
    </source>
</evidence>
<evidence type="ECO:0000256" key="2">
    <source>
        <dbReference type="ARBA" id="ARBA00004613"/>
    </source>
</evidence>
<dbReference type="SUPFAM" id="SSF53187">
    <property type="entry name" value="Zn-dependent exopeptidases"/>
    <property type="match status" value="1"/>
</dbReference>
<evidence type="ECO:0000259" key="17">
    <source>
        <dbReference type="Pfam" id="PF04389"/>
    </source>
</evidence>
<dbReference type="FunFam" id="3.40.630.10:FF:000054">
    <property type="entry name" value="Peptide hydrolase"/>
    <property type="match status" value="1"/>
</dbReference>
<keyword evidence="7 14" id="KW-0645">Protease</keyword>
<dbReference type="GO" id="GO:0004177">
    <property type="term" value="F:aminopeptidase activity"/>
    <property type="evidence" value="ECO:0007669"/>
    <property type="project" value="UniProtKB-KW"/>
</dbReference>
<evidence type="ECO:0000313" key="19">
    <source>
        <dbReference type="Proteomes" id="UP001165205"/>
    </source>
</evidence>
<proteinExistence type="inferred from homology"/>
<evidence type="ECO:0000256" key="1">
    <source>
        <dbReference type="ARBA" id="ARBA00001947"/>
    </source>
</evidence>
<dbReference type="Gene3D" id="3.40.630.10">
    <property type="entry name" value="Zn peptidases"/>
    <property type="match status" value="1"/>
</dbReference>
<keyword evidence="6" id="KW-0964">Secreted</keyword>
<evidence type="ECO:0000256" key="13">
    <source>
        <dbReference type="ARBA" id="ARBA00023180"/>
    </source>
</evidence>
<comment type="subcellular location">
    <subcellularLocation>
        <location evidence="2">Secreted</location>
    </subcellularLocation>
</comment>
<evidence type="ECO:0000256" key="6">
    <source>
        <dbReference type="ARBA" id="ARBA00022525"/>
    </source>
</evidence>
<evidence type="ECO:0000256" key="9">
    <source>
        <dbReference type="ARBA" id="ARBA00022729"/>
    </source>
</evidence>
<comment type="similarity">
    <text evidence="3">Belongs to the peptidase M28 family. M28A subfamily.</text>
</comment>
<evidence type="ECO:0000313" key="18">
    <source>
        <dbReference type="EMBL" id="GMG22771.1"/>
    </source>
</evidence>
<keyword evidence="12" id="KW-0482">Metalloprotease</keyword>
<name>A0AAN4YB65_ASPOZ</name>
<dbReference type="CDD" id="cd03876">
    <property type="entry name" value="M28_SGAP_like"/>
    <property type="match status" value="1"/>
</dbReference>
<evidence type="ECO:0000256" key="12">
    <source>
        <dbReference type="ARBA" id="ARBA00023049"/>
    </source>
</evidence>